<feature type="chain" id="PRO_5046500538" description="Secreted protein" evidence="1">
    <location>
        <begin position="17"/>
        <end position="115"/>
    </location>
</feature>
<name>A0ABQ5VVI7_9RHOB</name>
<keyword evidence="1" id="KW-0732">Signal</keyword>
<keyword evidence="3" id="KW-1185">Reference proteome</keyword>
<protein>
    <recommendedName>
        <fullName evidence="4">Secreted protein</fullName>
    </recommendedName>
</protein>
<accession>A0ABQ5VVI7</accession>
<feature type="signal peptide" evidence="1">
    <location>
        <begin position="1"/>
        <end position="16"/>
    </location>
</feature>
<comment type="caution">
    <text evidence="2">The sequence shown here is derived from an EMBL/GenBank/DDBJ whole genome shotgun (WGS) entry which is preliminary data.</text>
</comment>
<reference evidence="3" key="1">
    <citation type="journal article" date="2019" name="Int. J. Syst. Evol. Microbiol.">
        <title>The Global Catalogue of Microorganisms (GCM) 10K type strain sequencing project: providing services to taxonomists for standard genome sequencing and annotation.</title>
        <authorList>
            <consortium name="The Broad Institute Genomics Platform"/>
            <consortium name="The Broad Institute Genome Sequencing Center for Infectious Disease"/>
            <person name="Wu L."/>
            <person name="Ma J."/>
        </authorList>
    </citation>
    <scope>NUCLEOTIDE SEQUENCE [LARGE SCALE GENOMIC DNA]</scope>
    <source>
        <strain evidence="3">NBRC 110140</strain>
    </source>
</reference>
<evidence type="ECO:0008006" key="4">
    <source>
        <dbReference type="Google" id="ProtNLM"/>
    </source>
</evidence>
<evidence type="ECO:0000256" key="1">
    <source>
        <dbReference type="SAM" id="SignalP"/>
    </source>
</evidence>
<evidence type="ECO:0000313" key="2">
    <source>
        <dbReference type="EMBL" id="GLQ35435.1"/>
    </source>
</evidence>
<organism evidence="2 3">
    <name type="scientific">Amylibacter marinus</name>
    <dbReference type="NCBI Taxonomy" id="1475483"/>
    <lineage>
        <taxon>Bacteria</taxon>
        <taxon>Pseudomonadati</taxon>
        <taxon>Pseudomonadota</taxon>
        <taxon>Alphaproteobacteria</taxon>
        <taxon>Rhodobacterales</taxon>
        <taxon>Paracoccaceae</taxon>
        <taxon>Amylibacter</taxon>
    </lineage>
</organism>
<proteinExistence type="predicted"/>
<evidence type="ECO:0000313" key="3">
    <source>
        <dbReference type="Proteomes" id="UP001156694"/>
    </source>
</evidence>
<sequence length="115" mass="12511">MKYLIAFILFAAPSFASPPEVVDATASKSGSGWSFSVTLAHPDTGWDHYADGWGVYSPDGTELGYRTLHHPHVEEQPFTRSLGGVSIPEGTEFVLIRPRCNETGDGADFKLQLAK</sequence>
<dbReference type="EMBL" id="BSNN01000004">
    <property type="protein sequence ID" value="GLQ35435.1"/>
    <property type="molecule type" value="Genomic_DNA"/>
</dbReference>
<gene>
    <name evidence="2" type="ORF">GCM10007939_17180</name>
</gene>
<dbReference type="Proteomes" id="UP001156694">
    <property type="component" value="Unassembled WGS sequence"/>
</dbReference>
<dbReference type="RefSeq" id="WP_284377867.1">
    <property type="nucleotide sequence ID" value="NZ_BSNN01000004.1"/>
</dbReference>